<evidence type="ECO:0000313" key="1">
    <source>
        <dbReference type="EMBL" id="TKR76439.1"/>
    </source>
</evidence>
<keyword evidence="2" id="KW-1185">Reference proteome</keyword>
<dbReference type="EMBL" id="AZBU02000005">
    <property type="protein sequence ID" value="TKR76439.1"/>
    <property type="molecule type" value="Genomic_DNA"/>
</dbReference>
<protein>
    <submittedName>
        <fullName evidence="1">Uncharacterized protein</fullName>
    </submittedName>
</protein>
<sequence>MPLIGLGMLRRSWRPPKEQVKDGDFERGKSQRRSFHFFGGRHKDIPEIAVSPSLTRNPTCVWLAWPFVLPGKYVRVTPFHNSPSRLCSVKTALPL</sequence>
<accession>A0A4U5N229</accession>
<organism evidence="1 2">
    <name type="scientific">Steinernema carpocapsae</name>
    <name type="common">Entomopathogenic nematode</name>
    <dbReference type="NCBI Taxonomy" id="34508"/>
    <lineage>
        <taxon>Eukaryota</taxon>
        <taxon>Metazoa</taxon>
        <taxon>Ecdysozoa</taxon>
        <taxon>Nematoda</taxon>
        <taxon>Chromadorea</taxon>
        <taxon>Rhabditida</taxon>
        <taxon>Tylenchina</taxon>
        <taxon>Panagrolaimomorpha</taxon>
        <taxon>Strongyloidoidea</taxon>
        <taxon>Steinernematidae</taxon>
        <taxon>Steinernema</taxon>
    </lineage>
</organism>
<gene>
    <name evidence="1" type="ORF">L596_017574</name>
</gene>
<dbReference type="AlphaFoldDB" id="A0A4U5N229"/>
<reference evidence="1 2" key="2">
    <citation type="journal article" date="2019" name="G3 (Bethesda)">
        <title>Hybrid Assembly of the Genome of the Entomopathogenic Nematode Steinernema carpocapsae Identifies the X-Chromosome.</title>
        <authorList>
            <person name="Serra L."/>
            <person name="Macchietto M."/>
            <person name="Macias-Munoz A."/>
            <person name="McGill C.J."/>
            <person name="Rodriguez I.M."/>
            <person name="Rodriguez B."/>
            <person name="Murad R."/>
            <person name="Mortazavi A."/>
        </authorList>
    </citation>
    <scope>NUCLEOTIDE SEQUENCE [LARGE SCALE GENOMIC DNA]</scope>
    <source>
        <strain evidence="1 2">ALL</strain>
    </source>
</reference>
<evidence type="ECO:0000313" key="2">
    <source>
        <dbReference type="Proteomes" id="UP000298663"/>
    </source>
</evidence>
<comment type="caution">
    <text evidence="1">The sequence shown here is derived from an EMBL/GenBank/DDBJ whole genome shotgun (WGS) entry which is preliminary data.</text>
</comment>
<dbReference type="Proteomes" id="UP000298663">
    <property type="component" value="Unassembled WGS sequence"/>
</dbReference>
<proteinExistence type="predicted"/>
<name>A0A4U5N229_STECR</name>
<reference evidence="1 2" key="1">
    <citation type="journal article" date="2015" name="Genome Biol.">
        <title>Comparative genomics of Steinernema reveals deeply conserved gene regulatory networks.</title>
        <authorList>
            <person name="Dillman A.R."/>
            <person name="Macchietto M."/>
            <person name="Porter C.F."/>
            <person name="Rogers A."/>
            <person name="Williams B."/>
            <person name="Antoshechkin I."/>
            <person name="Lee M.M."/>
            <person name="Goodwin Z."/>
            <person name="Lu X."/>
            <person name="Lewis E.E."/>
            <person name="Goodrich-Blair H."/>
            <person name="Stock S.P."/>
            <person name="Adams B.J."/>
            <person name="Sternberg P.W."/>
            <person name="Mortazavi A."/>
        </authorList>
    </citation>
    <scope>NUCLEOTIDE SEQUENCE [LARGE SCALE GENOMIC DNA]</scope>
    <source>
        <strain evidence="1 2">ALL</strain>
    </source>
</reference>